<dbReference type="InterPro" id="IPR013783">
    <property type="entry name" value="Ig-like_fold"/>
</dbReference>
<dbReference type="InterPro" id="IPR014756">
    <property type="entry name" value="Ig_E-set"/>
</dbReference>
<dbReference type="Gene3D" id="2.60.40.10">
    <property type="entry name" value="Immunoglobulins"/>
    <property type="match status" value="1"/>
</dbReference>
<sequence length="364" mass="37625" precursor="true">MRTSAWVIVAVIAILVAGVFCAGCSDEGAKPGDVTATATVTSAGTTSGALYAEGDIVRNPTSSLSTGLLIIGYDAATDMYERATIFPFSDGRWGYRIDSKTSKISRASIEKVYTEKVGTATVSSVQIGAPTITTVPPTTTKATTAPTATETTASTTAPKIDDIDPFIGTAGTTVKVTDLKGRNFVSGATVQLTKTGETSIDATDVSVSSATKITCKFVLPLSTEPGQWNVVVTNPDKQSFTSANLFTIYKGTGATATATATSTSTTTAAATITISMLTPSDQFIGGIATDQKIDITGTNLSAGKKATLTQGSTIINSKSYDMVSYDARVIMPIPAGAPTGYYKITILDSSNNVLGSKENAFQIL</sequence>
<proteinExistence type="predicted"/>
<dbReference type="OrthoDB" id="117339at2157"/>
<protein>
    <recommendedName>
        <fullName evidence="3">IPT/TIG domain-containing protein</fullName>
    </recommendedName>
</protein>
<dbReference type="eggNOG" id="arCOG02914">
    <property type="taxonomic scope" value="Archaea"/>
</dbReference>
<dbReference type="AlphaFoldDB" id="L0HFI8"/>
<gene>
    <name evidence="1" type="ordered locus">Metfor_1528</name>
</gene>
<dbReference type="EMBL" id="CP003167">
    <property type="protein sequence ID" value="AGB02561.1"/>
    <property type="molecule type" value="Genomic_DNA"/>
</dbReference>
<dbReference type="KEGG" id="mfo:Metfor_1528"/>
<dbReference type="GeneID" id="14307917"/>
<accession>L0HFI8</accession>
<keyword evidence="2" id="KW-1185">Reference proteome</keyword>
<dbReference type="InParanoid" id="L0HFI8"/>
<name>L0HFI8_METFS</name>
<dbReference type="Proteomes" id="UP000010824">
    <property type="component" value="Chromosome"/>
</dbReference>
<dbReference type="RefSeq" id="WP_015285524.1">
    <property type="nucleotide sequence ID" value="NC_019943.1"/>
</dbReference>
<evidence type="ECO:0008006" key="3">
    <source>
        <dbReference type="Google" id="ProtNLM"/>
    </source>
</evidence>
<dbReference type="SUPFAM" id="SSF81296">
    <property type="entry name" value="E set domains"/>
    <property type="match status" value="1"/>
</dbReference>
<reference evidence="2" key="1">
    <citation type="submission" date="2011-12" db="EMBL/GenBank/DDBJ databases">
        <title>Complete sequence of Methanoregula formicicum SMSP.</title>
        <authorList>
            <person name="Lucas S."/>
            <person name="Han J."/>
            <person name="Lapidus A."/>
            <person name="Cheng J.-F."/>
            <person name="Goodwin L."/>
            <person name="Pitluck S."/>
            <person name="Peters L."/>
            <person name="Ovchinnikova G."/>
            <person name="Teshima H."/>
            <person name="Detter J.C."/>
            <person name="Han C."/>
            <person name="Tapia R."/>
            <person name="Land M."/>
            <person name="Hauser L."/>
            <person name="Kyrpides N."/>
            <person name="Ivanova N."/>
            <person name="Pagani I."/>
            <person name="Imachi H."/>
            <person name="Tamaki H."/>
            <person name="Sekiguchi Y."/>
            <person name="Kamagata Y."/>
            <person name="Cadillo-Quiroz H."/>
            <person name="Zinder S."/>
            <person name="Liu W.-T."/>
            <person name="Woyke T."/>
        </authorList>
    </citation>
    <scope>NUCLEOTIDE SEQUENCE [LARGE SCALE GENOMIC DNA]</scope>
    <source>
        <strain evidence="2">DSM 22288 / NBRC 105244 / SMSP</strain>
    </source>
</reference>
<organism evidence="1 2">
    <name type="scientific">Methanoregula formicica (strain DSM 22288 / NBRC 105244 / SMSP)</name>
    <dbReference type="NCBI Taxonomy" id="593750"/>
    <lineage>
        <taxon>Archaea</taxon>
        <taxon>Methanobacteriati</taxon>
        <taxon>Methanobacteriota</taxon>
        <taxon>Stenosarchaea group</taxon>
        <taxon>Methanomicrobia</taxon>
        <taxon>Methanomicrobiales</taxon>
        <taxon>Methanoregulaceae</taxon>
        <taxon>Methanoregula</taxon>
    </lineage>
</organism>
<evidence type="ECO:0000313" key="1">
    <source>
        <dbReference type="EMBL" id="AGB02561.1"/>
    </source>
</evidence>
<dbReference type="HOGENOM" id="CLU_759939_0_0_2"/>
<evidence type="ECO:0000313" key="2">
    <source>
        <dbReference type="Proteomes" id="UP000010824"/>
    </source>
</evidence>
<reference evidence="1 2" key="2">
    <citation type="journal article" date="2014" name="Genome Announc.">
        <title>Complete Genome Sequence of Methanoregula formicica SMSPT, a Mesophilic Hydrogenotrophic Methanogen Isolated from a Methanogenic Upflow Anaerobic Sludge Blanket Reactor.</title>
        <authorList>
            <person name="Yamamoto K."/>
            <person name="Tamaki H."/>
            <person name="Cadillo-Quiroz H."/>
            <person name="Imachi H."/>
            <person name="Kyrpides N."/>
            <person name="Woyke T."/>
            <person name="Goodwin L."/>
            <person name="Zinder S.H."/>
            <person name="Kamagata Y."/>
            <person name="Liu W.T."/>
        </authorList>
    </citation>
    <scope>NUCLEOTIDE SEQUENCE [LARGE SCALE GENOMIC DNA]</scope>
    <source>
        <strain evidence="2">DSM 22288 / NBRC 105244 / SMSP</strain>
    </source>
</reference>